<comment type="caution">
    <text evidence="5">The sequence shown here is derived from an EMBL/GenBank/DDBJ whole genome shotgun (WGS) entry which is preliminary data.</text>
</comment>
<evidence type="ECO:0000256" key="2">
    <source>
        <dbReference type="ARBA" id="ARBA00022490"/>
    </source>
</evidence>
<dbReference type="NCBIfam" id="TIGR01003">
    <property type="entry name" value="PTS_HPr_family"/>
    <property type="match status" value="1"/>
</dbReference>
<evidence type="ECO:0000313" key="5">
    <source>
        <dbReference type="EMBL" id="HDM90401.1"/>
    </source>
</evidence>
<dbReference type="PROSITE" id="PS51350">
    <property type="entry name" value="PTS_HPR_DOM"/>
    <property type="match status" value="1"/>
</dbReference>
<dbReference type="Proteomes" id="UP000885931">
    <property type="component" value="Unassembled WGS sequence"/>
</dbReference>
<keyword evidence="3" id="KW-0598">Phosphotransferase system</keyword>
<dbReference type="Pfam" id="PF00381">
    <property type="entry name" value="PTS-HPr"/>
    <property type="match status" value="1"/>
</dbReference>
<evidence type="ECO:0000256" key="1">
    <source>
        <dbReference type="ARBA" id="ARBA00004496"/>
    </source>
</evidence>
<dbReference type="GO" id="GO:0009401">
    <property type="term" value="P:phosphoenolpyruvate-dependent sugar phosphotransferase system"/>
    <property type="evidence" value="ECO:0007669"/>
    <property type="project" value="UniProtKB-KW"/>
</dbReference>
<protein>
    <submittedName>
        <fullName evidence="5">HPr family phosphocarrier protein</fullName>
    </submittedName>
</protein>
<dbReference type="InterPro" id="IPR000032">
    <property type="entry name" value="HPr-like"/>
</dbReference>
<dbReference type="InterPro" id="IPR035895">
    <property type="entry name" value="HPr-like_sf"/>
</dbReference>
<accession>A0A7C0X9H8</accession>
<dbReference type="PANTHER" id="PTHR33705">
    <property type="entry name" value="PHOSPHOCARRIER PROTEIN HPR"/>
    <property type="match status" value="1"/>
</dbReference>
<feature type="domain" description="HPr" evidence="4">
    <location>
        <begin position="1"/>
        <end position="88"/>
    </location>
</feature>
<dbReference type="EMBL" id="DRBW01000168">
    <property type="protein sequence ID" value="HDM90401.1"/>
    <property type="molecule type" value="Genomic_DNA"/>
</dbReference>
<dbReference type="PRINTS" id="PR00107">
    <property type="entry name" value="PHOSPHOCPHPR"/>
</dbReference>
<dbReference type="AlphaFoldDB" id="A0A7C0X9H8"/>
<dbReference type="PROSITE" id="PS00369">
    <property type="entry name" value="PTS_HPR_HIS"/>
    <property type="match status" value="1"/>
</dbReference>
<reference evidence="5" key="1">
    <citation type="journal article" date="2020" name="mSystems">
        <title>Genome- and Community-Level Interaction Insights into Carbon Utilization and Element Cycling Functions of Hydrothermarchaeota in Hydrothermal Sediment.</title>
        <authorList>
            <person name="Zhou Z."/>
            <person name="Liu Y."/>
            <person name="Xu W."/>
            <person name="Pan J."/>
            <person name="Luo Z.H."/>
            <person name="Li M."/>
        </authorList>
    </citation>
    <scope>NUCLEOTIDE SEQUENCE [LARGE SCALE GENOMIC DNA]</scope>
    <source>
        <strain evidence="5">HyVt-237</strain>
    </source>
</reference>
<dbReference type="PANTHER" id="PTHR33705:SF2">
    <property type="entry name" value="PHOSPHOCARRIER PROTEIN NPR"/>
    <property type="match status" value="1"/>
</dbReference>
<gene>
    <name evidence="5" type="ORF">ENG67_04230</name>
</gene>
<evidence type="ECO:0000259" key="4">
    <source>
        <dbReference type="PROSITE" id="PS51350"/>
    </source>
</evidence>
<name>A0A7C0X9H8_UNCW3</name>
<dbReference type="GO" id="GO:0005737">
    <property type="term" value="C:cytoplasm"/>
    <property type="evidence" value="ECO:0007669"/>
    <property type="project" value="UniProtKB-SubCell"/>
</dbReference>
<dbReference type="InterPro" id="IPR001020">
    <property type="entry name" value="PTS_HPr_His_P_site"/>
</dbReference>
<dbReference type="SUPFAM" id="SSF55594">
    <property type="entry name" value="HPr-like"/>
    <property type="match status" value="1"/>
</dbReference>
<comment type="subcellular location">
    <subcellularLocation>
        <location evidence="1">Cytoplasm</location>
    </subcellularLocation>
</comment>
<dbReference type="Gene3D" id="3.30.1340.10">
    <property type="entry name" value="HPr-like"/>
    <property type="match status" value="1"/>
</dbReference>
<sequence length="88" mass="9491">MIEKKVKIVNTLGLHARPASLFAKTAEKFISDITVEKDGMEVDGKSILGLMMLVADKNSTLTIRASGPDEKEAVEALAKLVEEGFGED</sequence>
<evidence type="ECO:0000256" key="3">
    <source>
        <dbReference type="ARBA" id="ARBA00022683"/>
    </source>
</evidence>
<organism evidence="5">
    <name type="scientific">candidate division WOR-3 bacterium</name>
    <dbReference type="NCBI Taxonomy" id="2052148"/>
    <lineage>
        <taxon>Bacteria</taxon>
        <taxon>Bacteria division WOR-3</taxon>
    </lineage>
</organism>
<dbReference type="CDD" id="cd00367">
    <property type="entry name" value="PTS-HPr_like"/>
    <property type="match status" value="1"/>
</dbReference>
<keyword evidence="2" id="KW-0963">Cytoplasm</keyword>
<dbReference type="InterPro" id="IPR050399">
    <property type="entry name" value="HPr"/>
</dbReference>
<proteinExistence type="predicted"/>